<evidence type="ECO:0000313" key="2">
    <source>
        <dbReference type="Proteomes" id="UP000046122"/>
    </source>
</evidence>
<sequence>MLPLQGVNVFQQPQESQSIRRRQAFASQSGNPLLLARNVQFAMPNMPLRHADVVVEKHRA</sequence>
<dbReference type="AlphaFoldDB" id="A0A090G7N7"/>
<name>A0A090G7N7_MESPL</name>
<organism evidence="1 2">
    <name type="scientific">Mesorhizobium plurifarium</name>
    <dbReference type="NCBI Taxonomy" id="69974"/>
    <lineage>
        <taxon>Bacteria</taxon>
        <taxon>Pseudomonadati</taxon>
        <taxon>Pseudomonadota</taxon>
        <taxon>Alphaproteobacteria</taxon>
        <taxon>Hyphomicrobiales</taxon>
        <taxon>Phyllobacteriaceae</taxon>
        <taxon>Mesorhizobium</taxon>
    </lineage>
</organism>
<dbReference type="EMBL" id="CCNE01000011">
    <property type="protein sequence ID" value="CDX54090.1"/>
    <property type="molecule type" value="Genomic_DNA"/>
</dbReference>
<gene>
    <name evidence="1" type="ORF">MPL3365_190018</name>
</gene>
<protein>
    <submittedName>
        <fullName evidence="1">Uncharacterized protein</fullName>
    </submittedName>
</protein>
<accession>A0A090G7N7</accession>
<evidence type="ECO:0000313" key="1">
    <source>
        <dbReference type="EMBL" id="CDX54090.1"/>
    </source>
</evidence>
<proteinExistence type="predicted"/>
<reference evidence="1 2" key="1">
    <citation type="submission" date="2014-08" db="EMBL/GenBank/DDBJ databases">
        <authorList>
            <person name="Moulin Lionel"/>
        </authorList>
    </citation>
    <scope>NUCLEOTIDE SEQUENCE [LARGE SCALE GENOMIC DNA]</scope>
</reference>
<dbReference type="Proteomes" id="UP000046122">
    <property type="component" value="Unassembled WGS sequence"/>
</dbReference>